<proteinExistence type="predicted"/>
<protein>
    <submittedName>
        <fullName evidence="1">Capsular polysaccharide export protein</fullName>
    </submittedName>
</protein>
<dbReference type="GO" id="GO:0000271">
    <property type="term" value="P:polysaccharide biosynthetic process"/>
    <property type="evidence" value="ECO:0007669"/>
    <property type="project" value="InterPro"/>
</dbReference>
<name>A0A4Q7VMS7_9BURK</name>
<evidence type="ECO:0000313" key="2">
    <source>
        <dbReference type="Proteomes" id="UP000293671"/>
    </source>
</evidence>
<comment type="caution">
    <text evidence="1">The sequence shown here is derived from an EMBL/GenBank/DDBJ whole genome shotgun (WGS) entry which is preliminary data.</text>
</comment>
<gene>
    <name evidence="1" type="ORF">EV670_1993</name>
</gene>
<dbReference type="CDD" id="cd16439">
    <property type="entry name" value="beta_Kdo_transferase_KpsC_2"/>
    <property type="match status" value="1"/>
</dbReference>
<sequence>MSADPRPALALVTPGLARVATLPALFDDHRLVRAADPQLRAVLAWGRKPSAQAAQRFAAAHGVPSWQIEDGFLRSVELGHREPPLSVVVDRLGVYYDATCASELEQLVQAPLDAAQAQRARDLATAWRGGRLSKYNHARERRDLLAPGAVLVIDQTAGDASIAFGLADAGSFARMLEAALDEHPQATIALKVHPDVIAGRKQGHFGALSAGQAARVQLVAQDCHVPALLDAAQAVYTVTSQVGFEALLWGDKPVRCFGMPFYAGWGLTRDEQAAPARRAPAAPEQLVHAALLRYPRYLDPETGLRCEAERLVEWMALQRRQRERFAPAVHALGFSRWKKPIVRAYFGGSEVSFVRREAQVPEGATLAVWGRRPLAGSRHEVVRLEDGFLRSVGLGADLVRPLSWVMDRSGIYYDASAPSELEDLLANARFDGPLLARARALRERIVGAGLSKYNVGTGDWQPPADGRPMVLAVGQVESDASIAWGANALRRNIDLLKAARAARPEAWLVYKPHPDVVARLRRRGEDEDEAHRWCDEIVSDAPIHRLLEAAEEVHVITSLAGFEALLRGRRVHCHGQPFYSGWGLTTDAAPHPRRTRRLSLDELVAATLLLHPTYVSRTTGRFTSAERALDELLQWRTEPTPPTSAWRRAWRFWARWRNR</sequence>
<dbReference type="CDD" id="cd16440">
    <property type="entry name" value="beta_Kdo_transferase_KpsC_1"/>
    <property type="match status" value="1"/>
</dbReference>
<dbReference type="Proteomes" id="UP000293671">
    <property type="component" value="Unassembled WGS sequence"/>
</dbReference>
<accession>A0A4Q7VMS7</accession>
<dbReference type="InterPro" id="IPR007833">
    <property type="entry name" value="Capsule_polysaccharide_synth"/>
</dbReference>
<dbReference type="GO" id="GO:0015774">
    <property type="term" value="P:polysaccharide transport"/>
    <property type="evidence" value="ECO:0007669"/>
    <property type="project" value="InterPro"/>
</dbReference>
<dbReference type="Pfam" id="PF05159">
    <property type="entry name" value="Capsule_synth"/>
    <property type="match status" value="4"/>
</dbReference>
<keyword evidence="2" id="KW-1185">Reference proteome</keyword>
<reference evidence="1 2" key="1">
    <citation type="submission" date="2019-02" db="EMBL/GenBank/DDBJ databases">
        <title>Genomic Encyclopedia of Type Strains, Phase IV (KMG-IV): sequencing the most valuable type-strain genomes for metagenomic binning, comparative biology and taxonomic classification.</title>
        <authorList>
            <person name="Goeker M."/>
        </authorList>
    </citation>
    <scope>NUCLEOTIDE SEQUENCE [LARGE SCALE GENOMIC DNA]</scope>
    <source>
        <strain evidence="1 2">DSM 19570</strain>
    </source>
</reference>
<dbReference type="EMBL" id="SHKP01000006">
    <property type="protein sequence ID" value="RZT97602.1"/>
    <property type="molecule type" value="Genomic_DNA"/>
</dbReference>
<dbReference type="RefSeq" id="WP_207225051.1">
    <property type="nucleotide sequence ID" value="NZ_SHKP01000006.1"/>
</dbReference>
<dbReference type="AlphaFoldDB" id="A0A4Q7VMS7"/>
<evidence type="ECO:0000313" key="1">
    <source>
        <dbReference type="EMBL" id="RZT97602.1"/>
    </source>
</evidence>
<organism evidence="1 2">
    <name type="scientific">Rivibacter subsaxonicus</name>
    <dbReference type="NCBI Taxonomy" id="457575"/>
    <lineage>
        <taxon>Bacteria</taxon>
        <taxon>Pseudomonadati</taxon>
        <taxon>Pseudomonadota</taxon>
        <taxon>Betaproteobacteria</taxon>
        <taxon>Burkholderiales</taxon>
        <taxon>Rivibacter</taxon>
    </lineage>
</organism>